<reference evidence="1" key="2">
    <citation type="journal article" date="2015" name="Fish Shellfish Immunol.">
        <title>Early steps in the European eel (Anguilla anguilla)-Vibrio vulnificus interaction in the gills: Role of the RtxA13 toxin.</title>
        <authorList>
            <person name="Callol A."/>
            <person name="Pajuelo D."/>
            <person name="Ebbesson L."/>
            <person name="Teles M."/>
            <person name="MacKenzie S."/>
            <person name="Amaro C."/>
        </authorList>
    </citation>
    <scope>NUCLEOTIDE SEQUENCE</scope>
</reference>
<protein>
    <submittedName>
        <fullName evidence="1">Uncharacterized protein</fullName>
    </submittedName>
</protein>
<dbReference type="AlphaFoldDB" id="A0A0E9VI55"/>
<proteinExistence type="predicted"/>
<dbReference type="EMBL" id="GBXM01031457">
    <property type="protein sequence ID" value="JAH77120.1"/>
    <property type="molecule type" value="Transcribed_RNA"/>
</dbReference>
<sequence length="44" mass="5115">MALTAEVLSFLKNAWPCFCDIACLEQKWRRFVCRCVVTDYLTVA</sequence>
<reference evidence="1" key="1">
    <citation type="submission" date="2014-11" db="EMBL/GenBank/DDBJ databases">
        <authorList>
            <person name="Amaro Gonzalez C."/>
        </authorList>
    </citation>
    <scope>NUCLEOTIDE SEQUENCE</scope>
</reference>
<organism evidence="1">
    <name type="scientific">Anguilla anguilla</name>
    <name type="common">European freshwater eel</name>
    <name type="synonym">Muraena anguilla</name>
    <dbReference type="NCBI Taxonomy" id="7936"/>
    <lineage>
        <taxon>Eukaryota</taxon>
        <taxon>Metazoa</taxon>
        <taxon>Chordata</taxon>
        <taxon>Craniata</taxon>
        <taxon>Vertebrata</taxon>
        <taxon>Euteleostomi</taxon>
        <taxon>Actinopterygii</taxon>
        <taxon>Neopterygii</taxon>
        <taxon>Teleostei</taxon>
        <taxon>Anguilliformes</taxon>
        <taxon>Anguillidae</taxon>
        <taxon>Anguilla</taxon>
    </lineage>
</organism>
<evidence type="ECO:0000313" key="1">
    <source>
        <dbReference type="EMBL" id="JAH77120.1"/>
    </source>
</evidence>
<name>A0A0E9VI55_ANGAN</name>
<accession>A0A0E9VI55</accession>